<dbReference type="Proteomes" id="UP001431313">
    <property type="component" value="Unassembled WGS sequence"/>
</dbReference>
<gene>
    <name evidence="1" type="ORF">NX801_27390</name>
</gene>
<proteinExistence type="predicted"/>
<reference evidence="1" key="1">
    <citation type="submission" date="2022-08" db="EMBL/GenBank/DDBJ databases">
        <authorList>
            <person name="Somphong A."/>
            <person name="Phongsopitanun W."/>
        </authorList>
    </citation>
    <scope>NUCLEOTIDE SEQUENCE</scope>
    <source>
        <strain evidence="1">LP05-1</strain>
    </source>
</reference>
<keyword evidence="2" id="KW-1185">Reference proteome</keyword>
<dbReference type="EMBL" id="JANUGQ010000033">
    <property type="protein sequence ID" value="MCS0639296.1"/>
    <property type="molecule type" value="Genomic_DNA"/>
</dbReference>
<protein>
    <submittedName>
        <fullName evidence="1">Uncharacterized protein</fullName>
    </submittedName>
</protein>
<sequence>MPALSSSALLSWSELDFPRRDRCPVCHVQVPAWQWTRVDDLRVLTHDGNVICPKDPTFGYQPVTSSSAVVISAVPDACRDCDGSLTTSDDGSLTGFHGELVPCGCVVFNGSRCSCEVIGWPLNDGFTGWIELTRTELHAAPEDAPVYRPCPHHNAAGRPVARTAVAA</sequence>
<dbReference type="RefSeq" id="WP_258790627.1">
    <property type="nucleotide sequence ID" value="NZ_JANUGQ010000033.1"/>
</dbReference>
<accession>A0ABT2CPD1</accession>
<comment type="caution">
    <text evidence="1">The sequence shown here is derived from an EMBL/GenBank/DDBJ whole genome shotgun (WGS) entry which is preliminary data.</text>
</comment>
<evidence type="ECO:0000313" key="1">
    <source>
        <dbReference type="EMBL" id="MCS0639296.1"/>
    </source>
</evidence>
<organism evidence="1 2">
    <name type="scientific">Streptomyces pyxinae</name>
    <dbReference type="NCBI Taxonomy" id="2970734"/>
    <lineage>
        <taxon>Bacteria</taxon>
        <taxon>Bacillati</taxon>
        <taxon>Actinomycetota</taxon>
        <taxon>Actinomycetes</taxon>
        <taxon>Kitasatosporales</taxon>
        <taxon>Streptomycetaceae</taxon>
        <taxon>Streptomyces</taxon>
    </lineage>
</organism>
<evidence type="ECO:0000313" key="2">
    <source>
        <dbReference type="Proteomes" id="UP001431313"/>
    </source>
</evidence>
<name>A0ABT2CPD1_9ACTN</name>